<keyword evidence="2" id="KW-1185">Reference proteome</keyword>
<reference evidence="1" key="1">
    <citation type="submission" date="2020-05" db="UniProtKB">
        <authorList>
            <consortium name="EnsemblMetazoa"/>
        </authorList>
    </citation>
    <scope>IDENTIFICATION</scope>
    <source>
        <strain evidence="1">TTRI</strain>
    </source>
</reference>
<dbReference type="Proteomes" id="UP000078200">
    <property type="component" value="Unassembled WGS sequence"/>
</dbReference>
<evidence type="ECO:0000313" key="2">
    <source>
        <dbReference type="Proteomes" id="UP000078200"/>
    </source>
</evidence>
<accession>A0A1A9UYC8</accession>
<dbReference type="VEuPathDB" id="VectorBase:GAUT019694"/>
<dbReference type="EnsemblMetazoa" id="GAUT019694-RA">
    <property type="protein sequence ID" value="GAUT019694-PA"/>
    <property type="gene ID" value="GAUT019694"/>
</dbReference>
<sequence>MKAASINLFVENCTKQVILIPGIVRVRSDVASVHDATLQLFTKERRHLRWYPFRRCTVAQFKHSPWMTYPDWVLVKLAEDNTLKIEYTMFIVEYESLRHMIETDPSTISALSYFIPHHGVMEEKDVFKDKQVDLGCNNDTNSTIKTLDFVSNPKLPNFASKSIPRNSTLHD</sequence>
<dbReference type="AlphaFoldDB" id="A0A1A9UYC8"/>
<proteinExistence type="predicted"/>
<organism evidence="1 2">
    <name type="scientific">Glossina austeni</name>
    <name type="common">Savannah tsetse fly</name>
    <dbReference type="NCBI Taxonomy" id="7395"/>
    <lineage>
        <taxon>Eukaryota</taxon>
        <taxon>Metazoa</taxon>
        <taxon>Ecdysozoa</taxon>
        <taxon>Arthropoda</taxon>
        <taxon>Hexapoda</taxon>
        <taxon>Insecta</taxon>
        <taxon>Pterygota</taxon>
        <taxon>Neoptera</taxon>
        <taxon>Endopterygota</taxon>
        <taxon>Diptera</taxon>
        <taxon>Brachycera</taxon>
        <taxon>Muscomorpha</taxon>
        <taxon>Hippoboscoidea</taxon>
        <taxon>Glossinidae</taxon>
        <taxon>Glossina</taxon>
    </lineage>
</organism>
<name>A0A1A9UYC8_GLOAU</name>
<evidence type="ECO:0000313" key="1">
    <source>
        <dbReference type="EnsemblMetazoa" id="GAUT019694-PA"/>
    </source>
</evidence>
<protein>
    <submittedName>
        <fullName evidence="1">Uncharacterized protein</fullName>
    </submittedName>
</protein>